<feature type="region of interest" description="Disordered" evidence="14">
    <location>
        <begin position="214"/>
        <end position="237"/>
    </location>
</feature>
<feature type="domain" description="Protein kinase" evidence="15">
    <location>
        <begin position="595"/>
        <end position="975"/>
    </location>
</feature>
<organism evidence="17 18">
    <name type="scientific">Glarea lozoyensis (strain ATCC 20868 / MF5171)</name>
    <dbReference type="NCBI Taxonomy" id="1116229"/>
    <lineage>
        <taxon>Eukaryota</taxon>
        <taxon>Fungi</taxon>
        <taxon>Dikarya</taxon>
        <taxon>Ascomycota</taxon>
        <taxon>Pezizomycotina</taxon>
        <taxon>Leotiomycetes</taxon>
        <taxon>Helotiales</taxon>
        <taxon>Helotiaceae</taxon>
        <taxon>Glarea</taxon>
    </lineage>
</organism>
<dbReference type="KEGG" id="glz:GLAREA_04804"/>
<dbReference type="FunFam" id="1.10.510.10:FF:000821">
    <property type="entry name" value="Serine/threonine-protein kinase gcn2"/>
    <property type="match status" value="1"/>
</dbReference>
<evidence type="ECO:0000256" key="3">
    <source>
        <dbReference type="ARBA" id="ARBA00022679"/>
    </source>
</evidence>
<dbReference type="GO" id="GO:0009893">
    <property type="term" value="P:positive regulation of metabolic process"/>
    <property type="evidence" value="ECO:0007669"/>
    <property type="project" value="UniProtKB-ARBA"/>
</dbReference>
<dbReference type="InterPro" id="IPR045864">
    <property type="entry name" value="aa-tRNA-synth_II/BPL/LPL"/>
</dbReference>
<sequence length="1611" mass="180442">MASSNPWGKQPSKHNGTPSGVPGAQPEKLSTVSSTTQYQEIQEDELIALASIYGDDFVKAETTQGAWKKAEPAFSIHVRSSDDDISAILNVVFTATYPKSPPLLTLRFEKDISEGTRFKLQKIIENKPKELVGEEQAMIMEIVNACYDVLEDAAQAKSTGSELPSLEEERAAHEIAAVKLAEQQKEEETKKKQMDNLEEERMLGSLVQDEIKRQKAKAKETKRKSRPPGTIVPQASIENGSFKPADELIAFDQPIAFVDAAGDTLHFQVVANKFCIRRGPVSSCSTVRPVVHGVDVPTLALKETDLRPNTNEQSTFKKQLQILETELKALKEIRHQGILTILDFKIQKIIEADSSIDSIWTVSVLTEFAEKGSLEEFLDIAGSLSTAKVRSWTIELLDALRFMHENGIIHENIHTGNVLLVREPDGDVKLKLADAGYQRKLHSLSDKKPKKDSMSVGKSAYWAAPEISNSNQPTYTQKIDMWDFGIVFLQMAFGPSVIKKYASPSNLANSLSLSDSFAEFIGKLFKTDPRKRPRAFELSSSEFLATDAELLHVEVSSPSLSRFGSVSSLPLHTPRRRHDSMNAYSGPASRYKEDFVEEGRLGKGGFGEVVKARKKLDGQIYAIKKITQKSSASLTEVLKEVRLLSQLSHPSVVRYYNTWTEEIFDASERDDDTSTEAATNDFSASVISPGGDFNIEFANSTGAPDGGLDFISSRGYPPIEFGYDDNSDSESEDDDQSTSSSNQNAISSSEDVHRLALRRSRSDSRYRRSFRTVLYISMEYCDKRTLRDIIKRGLHKEDDEMWRLLRQILEGLVHIHGLNVVHRDLKPENVFIDSTSSVKIGDFGLATSGQYSMMDRQTSAVPNALSGEMTKSIGTAFYVAPEVSSSNGVGSYTSKVDMYSLGVILFEMCYRPLLPGMERAEIGKNLRLERPSLPKDFDFVGKHVQAGIIQSLLARNPKERPSSAELLQGGKLPVQMESETIRRALAGLSDSESPYYQKMMSTLFATTNKQAKDFAWDIDTTIQSSSDLLLQGLVKQQLIEIFRHHGAVETPRSMLFPRSKHYGSNAVQLLDANGTLLQLPFDLTLPHARSLAKHEPSVLRSFAFGSVFRDNQSGGQPFTVDEVDFDIVSPDTLDLALKEAEVIKVLDEIVISIPTLDSAHMCFHINHSDLLGLIFDHCRIEENIREKVSDTLNRLNIGAWSWQKIKNELRSPMVGVSATSVDDLQNFDFRDTPSKAFSKLKTLFEGTSTFGNASPVIAHLREVIDYTKRFQVRSKIYVSPLCSIKERFCKGGVVFSCLYGKKVKDVFAAGGRYDSLVKEHRHKIGTSFQQRHAVGFNLGLERLVKHPRSRHKASSKRVEEDVSGIWSTKRCDTLVASHEPEILRTTGVEVLQNLWSNDISAELAQDCRSPEDLLSRYRDEHYSWIITIKQDSIFKVKTMDRKDAGDTDVSSTQLIPWLKAEIRERDHKEPNNNPRGKLLRHPSQPEYSGPAEHEQDVRVLVGSSKSKKSNRKIIIEQAQAKAASLVQTFLDGPIAAIETTDQVMELIRETKLSDPDSWRKLSHAVPNNDRRYITELHDLMELMAKQNQDKTKSAFIYNFRTGTCIYYDLEA</sequence>
<evidence type="ECO:0000313" key="17">
    <source>
        <dbReference type="EMBL" id="EPE28013.1"/>
    </source>
</evidence>
<name>S3DNF6_GLAL2</name>
<dbReference type="Gene3D" id="3.30.930.10">
    <property type="entry name" value="Bira Bifunctional Protein, Domain 2"/>
    <property type="match status" value="1"/>
</dbReference>
<dbReference type="Pfam" id="PF13393">
    <property type="entry name" value="tRNA-synt_His"/>
    <property type="match status" value="1"/>
</dbReference>
<dbReference type="OMA" id="FEDIAWD"/>
<evidence type="ECO:0000256" key="6">
    <source>
        <dbReference type="ARBA" id="ARBA00022840"/>
    </source>
</evidence>
<feature type="active site" description="Proton acceptor" evidence="10">
    <location>
        <position position="824"/>
    </location>
</feature>
<dbReference type="PROSITE" id="PS50908">
    <property type="entry name" value="RWD"/>
    <property type="match status" value="1"/>
</dbReference>
<dbReference type="Gene3D" id="3.30.200.20">
    <property type="entry name" value="Phosphorylase Kinase, domain 1"/>
    <property type="match status" value="1"/>
</dbReference>
<comment type="catalytic activity">
    <reaction evidence="9">
        <text>L-seryl-[protein] + ATP = O-phospho-L-seryl-[protein] + ADP + H(+)</text>
        <dbReference type="Rhea" id="RHEA:17989"/>
        <dbReference type="Rhea" id="RHEA-COMP:9863"/>
        <dbReference type="Rhea" id="RHEA-COMP:11604"/>
        <dbReference type="ChEBI" id="CHEBI:15378"/>
        <dbReference type="ChEBI" id="CHEBI:29999"/>
        <dbReference type="ChEBI" id="CHEBI:30616"/>
        <dbReference type="ChEBI" id="CHEBI:83421"/>
        <dbReference type="ChEBI" id="CHEBI:456216"/>
        <dbReference type="EC" id="2.7.11.1"/>
    </reaction>
</comment>
<feature type="domain" description="Protein kinase" evidence="15">
    <location>
        <begin position="270"/>
        <end position="544"/>
    </location>
</feature>
<keyword evidence="2" id="KW-0723">Serine/threonine-protein kinase</keyword>
<feature type="compositionally biased region" description="Polar residues" evidence="14">
    <location>
        <begin position="1"/>
        <end position="18"/>
    </location>
</feature>
<dbReference type="RefSeq" id="XP_008085372.1">
    <property type="nucleotide sequence ID" value="XM_008087181.1"/>
</dbReference>
<dbReference type="SMART" id="SM00220">
    <property type="entry name" value="S_TKc"/>
    <property type="match status" value="2"/>
</dbReference>
<dbReference type="InterPro" id="IPR050339">
    <property type="entry name" value="CC_SR_Kinase"/>
</dbReference>
<dbReference type="Proteomes" id="UP000016922">
    <property type="component" value="Unassembled WGS sequence"/>
</dbReference>
<accession>S3DNF6</accession>
<dbReference type="EMBL" id="KE145369">
    <property type="protein sequence ID" value="EPE28013.1"/>
    <property type="molecule type" value="Genomic_DNA"/>
</dbReference>
<dbReference type="CDD" id="cd23823">
    <property type="entry name" value="RWD_GCN2"/>
    <property type="match status" value="1"/>
</dbReference>
<comment type="catalytic activity">
    <reaction evidence="8">
        <text>L-threonyl-[protein] + ATP = O-phospho-L-threonyl-[protein] + ADP + H(+)</text>
        <dbReference type="Rhea" id="RHEA:46608"/>
        <dbReference type="Rhea" id="RHEA-COMP:11060"/>
        <dbReference type="Rhea" id="RHEA-COMP:11605"/>
        <dbReference type="ChEBI" id="CHEBI:15378"/>
        <dbReference type="ChEBI" id="CHEBI:30013"/>
        <dbReference type="ChEBI" id="CHEBI:30616"/>
        <dbReference type="ChEBI" id="CHEBI:61977"/>
        <dbReference type="ChEBI" id="CHEBI:456216"/>
        <dbReference type="EC" id="2.7.11.1"/>
    </reaction>
</comment>
<dbReference type="InterPro" id="IPR011009">
    <property type="entry name" value="Kinase-like_dom_sf"/>
</dbReference>
<dbReference type="InterPro" id="IPR024435">
    <property type="entry name" value="HisRS-related_dom"/>
</dbReference>
<dbReference type="SUPFAM" id="SSF56112">
    <property type="entry name" value="Protein kinase-like (PK-like)"/>
    <property type="match status" value="2"/>
</dbReference>
<evidence type="ECO:0000256" key="11">
    <source>
        <dbReference type="PIRSR" id="PIRSR000660-2"/>
    </source>
</evidence>
<dbReference type="InterPro" id="IPR006575">
    <property type="entry name" value="RWD_dom"/>
</dbReference>
<dbReference type="EC" id="2.7.11.1" evidence="1"/>
<comment type="similarity">
    <text evidence="7">Belongs to the protein kinase superfamily. Ser/Thr protein kinase family. GCN2 subfamily.</text>
</comment>
<dbReference type="CDD" id="cd14046">
    <property type="entry name" value="STKc_EIF2AK4_GCN2_rpt2"/>
    <property type="match status" value="1"/>
</dbReference>
<dbReference type="OrthoDB" id="341578at2759"/>
<dbReference type="Pfam" id="PF00069">
    <property type="entry name" value="Pkinase"/>
    <property type="match status" value="3"/>
</dbReference>
<evidence type="ECO:0000256" key="2">
    <source>
        <dbReference type="ARBA" id="ARBA00022527"/>
    </source>
</evidence>
<dbReference type="Gene3D" id="1.10.510.10">
    <property type="entry name" value="Transferase(Phosphotransferase) domain 1"/>
    <property type="match status" value="2"/>
</dbReference>
<dbReference type="InterPro" id="IPR041715">
    <property type="entry name" value="HisRS-like_core"/>
</dbReference>
<dbReference type="GeneID" id="19463859"/>
<keyword evidence="13" id="KW-0175">Coiled coil</keyword>
<dbReference type="GO" id="GO:0004694">
    <property type="term" value="F:eukaryotic translation initiation factor 2alpha kinase activity"/>
    <property type="evidence" value="ECO:0007669"/>
    <property type="project" value="InterPro"/>
</dbReference>
<evidence type="ECO:0000256" key="10">
    <source>
        <dbReference type="PIRSR" id="PIRSR000660-1"/>
    </source>
</evidence>
<dbReference type="InterPro" id="IPR016255">
    <property type="entry name" value="Gcn2"/>
</dbReference>
<dbReference type="eggNOG" id="KOG1035">
    <property type="taxonomic scope" value="Eukaryota"/>
</dbReference>
<keyword evidence="6 11" id="KW-0067">ATP-binding</keyword>
<dbReference type="GO" id="GO:0005737">
    <property type="term" value="C:cytoplasm"/>
    <property type="evidence" value="ECO:0007669"/>
    <property type="project" value="TreeGrafter"/>
</dbReference>
<feature type="region of interest" description="Disordered" evidence="14">
    <location>
        <begin position="1"/>
        <end position="36"/>
    </location>
</feature>
<feature type="compositionally biased region" description="Acidic residues" evidence="14">
    <location>
        <begin position="722"/>
        <end position="736"/>
    </location>
</feature>
<dbReference type="Pfam" id="PF12745">
    <property type="entry name" value="HGTP_anticodon2"/>
    <property type="match status" value="1"/>
</dbReference>
<dbReference type="FunFam" id="3.40.50.800:FF:000009">
    <property type="entry name" value="Eukaryotic translation initiation factor 2-alpha kinase"/>
    <property type="match status" value="1"/>
</dbReference>
<dbReference type="PROSITE" id="PS50011">
    <property type="entry name" value="PROTEIN_KINASE_DOM"/>
    <property type="match status" value="2"/>
</dbReference>
<evidence type="ECO:0000259" key="15">
    <source>
        <dbReference type="PROSITE" id="PS50011"/>
    </source>
</evidence>
<evidence type="ECO:0000256" key="7">
    <source>
        <dbReference type="ARBA" id="ARBA00037982"/>
    </source>
</evidence>
<dbReference type="Gene3D" id="3.40.50.800">
    <property type="entry name" value="Anticodon-binding domain"/>
    <property type="match status" value="1"/>
</dbReference>
<keyword evidence="4 11" id="KW-0547">Nucleotide-binding</keyword>
<dbReference type="Gene3D" id="3.10.110.10">
    <property type="entry name" value="Ubiquitin Conjugating Enzyme"/>
    <property type="match status" value="1"/>
</dbReference>
<keyword evidence="18" id="KW-1185">Reference proteome</keyword>
<dbReference type="STRING" id="1116229.S3DNF6"/>
<feature type="compositionally biased region" description="Low complexity" evidence="14">
    <location>
        <begin position="737"/>
        <end position="749"/>
    </location>
</feature>
<dbReference type="PANTHER" id="PTHR11042:SF136">
    <property type="entry name" value="EIF-2-ALPHA KINASE GCN2"/>
    <property type="match status" value="1"/>
</dbReference>
<feature type="binding site" evidence="12">
    <location>
        <position position="625"/>
    </location>
    <ligand>
        <name>ATP</name>
        <dbReference type="ChEBI" id="CHEBI:30616"/>
    </ligand>
</feature>
<feature type="binding site" evidence="11">
    <location>
        <position position="624"/>
    </location>
    <ligand>
        <name>ATP</name>
        <dbReference type="ChEBI" id="CHEBI:30616"/>
    </ligand>
</feature>
<dbReference type="PROSITE" id="PS00107">
    <property type="entry name" value="PROTEIN_KINASE_ATP"/>
    <property type="match status" value="1"/>
</dbReference>
<evidence type="ECO:0000313" key="18">
    <source>
        <dbReference type="Proteomes" id="UP000016922"/>
    </source>
</evidence>
<evidence type="ECO:0000256" key="9">
    <source>
        <dbReference type="ARBA" id="ARBA00048679"/>
    </source>
</evidence>
<feature type="region of interest" description="Disordered" evidence="14">
    <location>
        <begin position="721"/>
        <end position="753"/>
    </location>
</feature>
<dbReference type="InterPro" id="IPR008271">
    <property type="entry name" value="Ser/Thr_kinase_AS"/>
</dbReference>
<dbReference type="SUPFAM" id="SSF55681">
    <property type="entry name" value="Class II aaRS and biotin synthetases"/>
    <property type="match status" value="1"/>
</dbReference>
<dbReference type="InterPro" id="IPR017441">
    <property type="entry name" value="Protein_kinase_ATP_BS"/>
</dbReference>
<dbReference type="SUPFAM" id="SSF54495">
    <property type="entry name" value="UBC-like"/>
    <property type="match status" value="1"/>
</dbReference>
<feature type="compositionally biased region" description="Basic and acidic residues" evidence="14">
    <location>
        <begin position="1461"/>
        <end position="1470"/>
    </location>
</feature>
<dbReference type="GO" id="GO:0005634">
    <property type="term" value="C:nucleus"/>
    <property type="evidence" value="ECO:0007669"/>
    <property type="project" value="TreeGrafter"/>
</dbReference>
<dbReference type="FunFam" id="3.10.110.10:FF:000050">
    <property type="entry name" value="eIF-2-alpha kinase GCN2"/>
    <property type="match status" value="1"/>
</dbReference>
<feature type="binding site" evidence="11">
    <location>
        <begin position="601"/>
        <end position="609"/>
    </location>
    <ligand>
        <name>ATP</name>
        <dbReference type="ChEBI" id="CHEBI:30616"/>
    </ligand>
</feature>
<feature type="region of interest" description="Disordered" evidence="14">
    <location>
        <begin position="1461"/>
        <end position="1494"/>
    </location>
</feature>
<dbReference type="GO" id="GO:0000077">
    <property type="term" value="P:DNA damage checkpoint signaling"/>
    <property type="evidence" value="ECO:0007669"/>
    <property type="project" value="InterPro"/>
</dbReference>
<dbReference type="PROSITE" id="PS00108">
    <property type="entry name" value="PROTEIN_KINASE_ST"/>
    <property type="match status" value="1"/>
</dbReference>
<evidence type="ECO:0000256" key="4">
    <source>
        <dbReference type="ARBA" id="ARBA00022741"/>
    </source>
</evidence>
<evidence type="ECO:0000256" key="12">
    <source>
        <dbReference type="PROSITE-ProRule" id="PRU10141"/>
    </source>
</evidence>
<evidence type="ECO:0000256" key="1">
    <source>
        <dbReference type="ARBA" id="ARBA00012513"/>
    </source>
</evidence>
<dbReference type="SMART" id="SM00591">
    <property type="entry name" value="RWD"/>
    <property type="match status" value="1"/>
</dbReference>
<evidence type="ECO:0000256" key="14">
    <source>
        <dbReference type="SAM" id="MobiDB-lite"/>
    </source>
</evidence>
<dbReference type="FunFam" id="3.30.930.10:FF:000074">
    <property type="entry name" value="Serine/threonine-protein kinase gcn2"/>
    <property type="match status" value="1"/>
</dbReference>
<dbReference type="PANTHER" id="PTHR11042">
    <property type="entry name" value="EUKARYOTIC TRANSLATION INITIATION FACTOR 2-ALPHA KINASE EIF2-ALPHA KINASE -RELATED"/>
    <property type="match status" value="1"/>
</dbReference>
<reference evidence="17 18" key="1">
    <citation type="journal article" date="2013" name="BMC Genomics">
        <title>Genomics-driven discovery of the pneumocandin biosynthetic gene cluster in the fungus Glarea lozoyensis.</title>
        <authorList>
            <person name="Chen L."/>
            <person name="Yue Q."/>
            <person name="Zhang X."/>
            <person name="Xiang M."/>
            <person name="Wang C."/>
            <person name="Li S."/>
            <person name="Che Y."/>
            <person name="Ortiz-Lopez F.J."/>
            <person name="Bills G.F."/>
            <person name="Liu X."/>
            <person name="An Z."/>
        </authorList>
    </citation>
    <scope>NUCLEOTIDE SEQUENCE [LARGE SCALE GENOMIC DNA]</scope>
    <source>
        <strain evidence="18">ATCC 20868 / MF5171</strain>
    </source>
</reference>
<dbReference type="InterPro" id="IPR036621">
    <property type="entry name" value="Anticodon-bd_dom_sf"/>
</dbReference>
<evidence type="ECO:0000256" key="8">
    <source>
        <dbReference type="ARBA" id="ARBA00047899"/>
    </source>
</evidence>
<evidence type="ECO:0000256" key="5">
    <source>
        <dbReference type="ARBA" id="ARBA00022777"/>
    </source>
</evidence>
<dbReference type="CDD" id="cd14012">
    <property type="entry name" value="PK_eIF2AK_GCN2_rpt1"/>
    <property type="match status" value="1"/>
</dbReference>
<gene>
    <name evidence="17" type="ORF">GLAREA_04804</name>
</gene>
<keyword evidence="3" id="KW-0808">Transferase</keyword>
<dbReference type="InterPro" id="IPR016135">
    <property type="entry name" value="UBQ-conjugating_enzyme/RWD"/>
</dbReference>
<feature type="coiled-coil region" evidence="13">
    <location>
        <begin position="166"/>
        <end position="200"/>
    </location>
</feature>
<dbReference type="GO" id="GO:0005524">
    <property type="term" value="F:ATP binding"/>
    <property type="evidence" value="ECO:0007669"/>
    <property type="project" value="UniProtKB-UniRule"/>
</dbReference>
<evidence type="ECO:0000259" key="16">
    <source>
        <dbReference type="PROSITE" id="PS50908"/>
    </source>
</evidence>
<evidence type="ECO:0000256" key="13">
    <source>
        <dbReference type="SAM" id="Coils"/>
    </source>
</evidence>
<keyword evidence="5 17" id="KW-0418">Kinase</keyword>
<feature type="domain" description="RWD" evidence="16">
    <location>
        <begin position="44"/>
        <end position="153"/>
    </location>
</feature>
<dbReference type="InterPro" id="IPR000719">
    <property type="entry name" value="Prot_kinase_dom"/>
</dbReference>
<proteinExistence type="inferred from homology"/>
<dbReference type="PIRSF" id="PIRSF000660">
    <property type="entry name" value="Ser/Thr_PK_GCN2"/>
    <property type="match status" value="1"/>
</dbReference>
<protein>
    <recommendedName>
        <fullName evidence="1">non-specific serine/threonine protein kinase</fullName>
        <ecNumber evidence="1">2.7.11.1</ecNumber>
    </recommendedName>
</protein>
<dbReference type="HOGENOM" id="CLU_001222_2_0_1"/>
<dbReference type="Pfam" id="PF05773">
    <property type="entry name" value="RWD"/>
    <property type="match status" value="1"/>
</dbReference>